<keyword evidence="8" id="KW-0862">Zinc</keyword>
<dbReference type="PRINTS" id="PR00987">
    <property type="entry name" value="TRNASYNTHGLU"/>
</dbReference>
<dbReference type="CDD" id="cd00808">
    <property type="entry name" value="GluRS_core"/>
    <property type="match status" value="1"/>
</dbReference>
<feature type="binding site" evidence="8">
    <location>
        <position position="116"/>
    </location>
    <ligand>
        <name>Zn(2+)</name>
        <dbReference type="ChEBI" id="CHEBI:29105"/>
    </ligand>
</feature>
<evidence type="ECO:0000313" key="11">
    <source>
        <dbReference type="EMBL" id="MBS7528364.1"/>
    </source>
</evidence>
<dbReference type="InterPro" id="IPR000924">
    <property type="entry name" value="Glu/Gln-tRNA-synth"/>
</dbReference>
<dbReference type="InterPro" id="IPR033910">
    <property type="entry name" value="GluRS_core"/>
</dbReference>
<name>A0ABS5PV63_9FIRM</name>
<gene>
    <name evidence="8" type="primary">gltX</name>
    <name evidence="11" type="ORF">KHM83_16870</name>
</gene>
<evidence type="ECO:0000256" key="5">
    <source>
        <dbReference type="ARBA" id="ARBA00022840"/>
    </source>
</evidence>
<feature type="binding site" evidence="8">
    <location>
        <position position="143"/>
    </location>
    <ligand>
        <name>Zn(2+)</name>
        <dbReference type="ChEBI" id="CHEBI:29105"/>
    </ligand>
</feature>
<dbReference type="Gene3D" id="1.10.8.70">
    <property type="entry name" value="Glutamate-tRNA synthetase, class I, anticodon-binding domain 1"/>
    <property type="match status" value="1"/>
</dbReference>
<feature type="binding site" evidence="8">
    <location>
        <position position="114"/>
    </location>
    <ligand>
        <name>Zn(2+)</name>
        <dbReference type="ChEBI" id="CHEBI:29105"/>
    </ligand>
</feature>
<dbReference type="RefSeq" id="WP_213238224.1">
    <property type="nucleotide sequence ID" value="NZ_JAHBCL010000038.1"/>
</dbReference>
<keyword evidence="8" id="KW-0479">Metal-binding</keyword>
<dbReference type="InterPro" id="IPR020751">
    <property type="entry name" value="aa-tRNA-synth_I_codon-bd_sub2"/>
</dbReference>
<accession>A0ABS5PV63</accession>
<evidence type="ECO:0000259" key="10">
    <source>
        <dbReference type="Pfam" id="PF19269"/>
    </source>
</evidence>
<evidence type="ECO:0000256" key="8">
    <source>
        <dbReference type="HAMAP-Rule" id="MF_00022"/>
    </source>
</evidence>
<organism evidence="11 12">
    <name type="scientific">Fusibacter paucivorans</name>
    <dbReference type="NCBI Taxonomy" id="76009"/>
    <lineage>
        <taxon>Bacteria</taxon>
        <taxon>Bacillati</taxon>
        <taxon>Bacillota</taxon>
        <taxon>Clostridia</taxon>
        <taxon>Eubacteriales</taxon>
        <taxon>Eubacteriales Family XII. Incertae Sedis</taxon>
        <taxon>Fusibacter</taxon>
    </lineage>
</organism>
<dbReference type="EMBL" id="JAHBCL010000038">
    <property type="protein sequence ID" value="MBS7528364.1"/>
    <property type="molecule type" value="Genomic_DNA"/>
</dbReference>
<proteinExistence type="inferred from homology"/>
<dbReference type="PANTHER" id="PTHR43311:SF2">
    <property type="entry name" value="GLUTAMATE--TRNA LIGASE, MITOCHONDRIAL-RELATED"/>
    <property type="match status" value="1"/>
</dbReference>
<evidence type="ECO:0000256" key="7">
    <source>
        <dbReference type="ARBA" id="ARBA00023146"/>
    </source>
</evidence>
<dbReference type="InterPro" id="IPR004527">
    <property type="entry name" value="Glu-tRNA-ligase_bac/mito"/>
</dbReference>
<feature type="binding site" evidence="8">
    <location>
        <position position="141"/>
    </location>
    <ligand>
        <name>Zn(2+)</name>
        <dbReference type="ChEBI" id="CHEBI:29105"/>
    </ligand>
</feature>
<keyword evidence="3 8" id="KW-0436">Ligase</keyword>
<dbReference type="Gene3D" id="1.10.10.350">
    <property type="match status" value="1"/>
</dbReference>
<evidence type="ECO:0000256" key="2">
    <source>
        <dbReference type="ARBA" id="ARBA00022490"/>
    </source>
</evidence>
<dbReference type="InterPro" id="IPR020752">
    <property type="entry name" value="Glu-tRNA-synth_I_codon-bd_sub1"/>
</dbReference>
<comment type="caution">
    <text evidence="11">The sequence shown here is derived from an EMBL/GenBank/DDBJ whole genome shotgun (WGS) entry which is preliminary data.</text>
</comment>
<keyword evidence="7 8" id="KW-0030">Aminoacyl-tRNA synthetase</keyword>
<dbReference type="InterPro" id="IPR045462">
    <property type="entry name" value="aa-tRNA-synth_I_cd-bd"/>
</dbReference>
<dbReference type="InterPro" id="IPR049940">
    <property type="entry name" value="GluQ/Sye"/>
</dbReference>
<dbReference type="Gene3D" id="3.40.50.620">
    <property type="entry name" value="HUPs"/>
    <property type="match status" value="1"/>
</dbReference>
<dbReference type="InterPro" id="IPR014729">
    <property type="entry name" value="Rossmann-like_a/b/a_fold"/>
</dbReference>
<comment type="similarity">
    <text evidence="1 8">Belongs to the class-I aminoacyl-tRNA synthetase family. Glutamate--tRNA ligase type 1 subfamily.</text>
</comment>
<evidence type="ECO:0000256" key="1">
    <source>
        <dbReference type="ARBA" id="ARBA00007894"/>
    </source>
</evidence>
<comment type="subcellular location">
    <subcellularLocation>
        <location evidence="8">Cytoplasm</location>
    </subcellularLocation>
</comment>
<dbReference type="SUPFAM" id="SSF52374">
    <property type="entry name" value="Nucleotidylyl transferase"/>
    <property type="match status" value="1"/>
</dbReference>
<feature type="domain" description="Aminoacyl-tRNA synthetase class I anticodon-binding" evidence="10">
    <location>
        <begin position="341"/>
        <end position="488"/>
    </location>
</feature>
<comment type="subunit">
    <text evidence="8">Monomer.</text>
</comment>
<dbReference type="Proteomes" id="UP000746471">
    <property type="component" value="Unassembled WGS sequence"/>
</dbReference>
<keyword evidence="4 8" id="KW-0547">Nucleotide-binding</keyword>
<comment type="cofactor">
    <cofactor evidence="8">
        <name>Zn(2+)</name>
        <dbReference type="ChEBI" id="CHEBI:29105"/>
    </cofactor>
    <text evidence="8">Binds 1 zinc ion per subunit.</text>
</comment>
<evidence type="ECO:0000256" key="3">
    <source>
        <dbReference type="ARBA" id="ARBA00022598"/>
    </source>
</evidence>
<comment type="catalytic activity">
    <reaction evidence="8">
        <text>tRNA(Glu) + L-glutamate + ATP = L-glutamyl-tRNA(Glu) + AMP + diphosphate</text>
        <dbReference type="Rhea" id="RHEA:23540"/>
        <dbReference type="Rhea" id="RHEA-COMP:9663"/>
        <dbReference type="Rhea" id="RHEA-COMP:9680"/>
        <dbReference type="ChEBI" id="CHEBI:29985"/>
        <dbReference type="ChEBI" id="CHEBI:30616"/>
        <dbReference type="ChEBI" id="CHEBI:33019"/>
        <dbReference type="ChEBI" id="CHEBI:78442"/>
        <dbReference type="ChEBI" id="CHEBI:78520"/>
        <dbReference type="ChEBI" id="CHEBI:456215"/>
        <dbReference type="EC" id="6.1.1.17"/>
    </reaction>
</comment>
<feature type="short sequence motif" description="'HIGH' region" evidence="8">
    <location>
        <begin position="9"/>
        <end position="19"/>
    </location>
</feature>
<dbReference type="InterPro" id="IPR020058">
    <property type="entry name" value="Glu/Gln-tRNA-synth_Ib_cat-dom"/>
</dbReference>
<dbReference type="SUPFAM" id="SSF48163">
    <property type="entry name" value="An anticodon-binding domain of class I aminoacyl-tRNA synthetases"/>
    <property type="match status" value="1"/>
</dbReference>
<evidence type="ECO:0000256" key="6">
    <source>
        <dbReference type="ARBA" id="ARBA00022917"/>
    </source>
</evidence>
<evidence type="ECO:0000259" key="9">
    <source>
        <dbReference type="Pfam" id="PF00749"/>
    </source>
</evidence>
<comment type="function">
    <text evidence="8">Catalyzes the attachment of glutamate to tRNA(Glu) in a two-step reaction: glutamate is first activated by ATP to form Glu-AMP and then transferred to the acceptor end of tRNA(Glu).</text>
</comment>
<feature type="binding site" evidence="8">
    <location>
        <position position="261"/>
    </location>
    <ligand>
        <name>ATP</name>
        <dbReference type="ChEBI" id="CHEBI:30616"/>
    </ligand>
</feature>
<evidence type="ECO:0000313" key="12">
    <source>
        <dbReference type="Proteomes" id="UP000746471"/>
    </source>
</evidence>
<sequence>MDVRVRFAPSPTGYVHIGSLRTALYNYLYAKQNNGSYIIRIEDTDQTRLVEDAISGMLKSMAWAGVENDEGPYMTAEEEIVEKGAYGPYVQSDRLPIYKKHADELIENGNAYYCFCSKERLDAVREQQRSEGKTPKYDGHCRHLTQEEIKTKLEAGEPHVVRLKLPENREIKFVDAIKGEVTVNTNDLDDQVLMKTDGFPTYHLAVVIDDHYMKISHVVRGDEWLISTPKHVYTYEAFGWEAPQFVHLPVILSQSKKKLSKREGDVAVEDFRKKGYLPEALVNYIALVGWSPEDGQEILSMADLIEKFSFERVSKSSGVFDVDKLNWVNNQYIRNYDLEALTKLCMPYFVEAGFVSSESDAEIEWLQKIVNVLRERLNRLDEISQYHALFMDDNIVLEDDEAAEMIALEHVPEMLKVLAAKIEALESDITAADVKQLLKAIQKEMGVKGKGLFMPVRVAVTGQVHGPDIAEVIEIIGSHRVLKRINYTLAQYCKK</sequence>
<keyword evidence="6 8" id="KW-0648">Protein biosynthesis</keyword>
<keyword evidence="5 8" id="KW-0067">ATP-binding</keyword>
<dbReference type="EC" id="6.1.1.17" evidence="8"/>
<evidence type="ECO:0000256" key="4">
    <source>
        <dbReference type="ARBA" id="ARBA00022741"/>
    </source>
</evidence>
<dbReference type="NCBIfam" id="TIGR00464">
    <property type="entry name" value="gltX_bact"/>
    <property type="match status" value="1"/>
</dbReference>
<dbReference type="Pfam" id="PF00749">
    <property type="entry name" value="tRNA-synt_1c"/>
    <property type="match status" value="1"/>
</dbReference>
<feature type="short sequence motif" description="'KMSKS' region" evidence="8">
    <location>
        <begin position="258"/>
        <end position="262"/>
    </location>
</feature>
<dbReference type="HAMAP" id="MF_00022">
    <property type="entry name" value="Glu_tRNA_synth_type1"/>
    <property type="match status" value="1"/>
</dbReference>
<reference evidence="11 12" key="1">
    <citation type="submission" date="2021-05" db="EMBL/GenBank/DDBJ databases">
        <title>Fusibacter ferrireducens sp. nov., an anaerobic, sulfur- and Fe-reducing bacterium isolated from the mangrove sediment.</title>
        <authorList>
            <person name="Qiu D."/>
        </authorList>
    </citation>
    <scope>NUCLEOTIDE SEQUENCE [LARGE SCALE GENOMIC DNA]</scope>
    <source>
        <strain evidence="11 12">DSM 12116</strain>
    </source>
</reference>
<keyword evidence="12" id="KW-1185">Reference proteome</keyword>
<dbReference type="Pfam" id="PF19269">
    <property type="entry name" value="Anticodon_2"/>
    <property type="match status" value="1"/>
</dbReference>
<protein>
    <recommendedName>
        <fullName evidence="8">Glutamate--tRNA ligase</fullName>
        <ecNumber evidence="8">6.1.1.17</ecNumber>
    </recommendedName>
    <alternativeName>
        <fullName evidence="8">Glutamyl-tRNA synthetase</fullName>
        <shortName evidence="8">GluRS</shortName>
    </alternativeName>
</protein>
<dbReference type="PANTHER" id="PTHR43311">
    <property type="entry name" value="GLUTAMATE--TRNA LIGASE"/>
    <property type="match status" value="1"/>
</dbReference>
<dbReference type="InterPro" id="IPR008925">
    <property type="entry name" value="aa_tRNA-synth_I_cd-bd_sf"/>
</dbReference>
<dbReference type="GO" id="GO:0004818">
    <property type="term" value="F:glutamate-tRNA ligase activity"/>
    <property type="evidence" value="ECO:0007669"/>
    <property type="project" value="UniProtKB-EC"/>
</dbReference>
<feature type="domain" description="Glutamyl/glutaminyl-tRNA synthetase class Ib catalytic" evidence="9">
    <location>
        <begin position="3"/>
        <end position="327"/>
    </location>
</feature>
<keyword evidence="2 8" id="KW-0963">Cytoplasm</keyword>